<evidence type="ECO:0000313" key="2">
    <source>
        <dbReference type="Proteomes" id="UP000281553"/>
    </source>
</evidence>
<evidence type="ECO:0000313" key="1">
    <source>
        <dbReference type="EMBL" id="VDN15932.1"/>
    </source>
</evidence>
<organism evidence="1 2">
    <name type="scientific">Dibothriocephalus latus</name>
    <name type="common">Fish tapeworm</name>
    <name type="synonym">Diphyllobothrium latum</name>
    <dbReference type="NCBI Taxonomy" id="60516"/>
    <lineage>
        <taxon>Eukaryota</taxon>
        <taxon>Metazoa</taxon>
        <taxon>Spiralia</taxon>
        <taxon>Lophotrochozoa</taxon>
        <taxon>Platyhelminthes</taxon>
        <taxon>Cestoda</taxon>
        <taxon>Eucestoda</taxon>
        <taxon>Diphyllobothriidea</taxon>
        <taxon>Diphyllobothriidae</taxon>
        <taxon>Dibothriocephalus</taxon>
    </lineage>
</organism>
<gene>
    <name evidence="1" type="ORF">DILT_LOCUS11763</name>
</gene>
<sequence>MTLGSVCSQLCWVFHEMITVLWRLQIRSYMWTIFRRLQNWQIIYIGWTEMTLPMHPTLRGKPMEKLW</sequence>
<protein>
    <submittedName>
        <fullName evidence="1">Uncharacterized protein</fullName>
    </submittedName>
</protein>
<dbReference type="Proteomes" id="UP000281553">
    <property type="component" value="Unassembled WGS sequence"/>
</dbReference>
<keyword evidence="2" id="KW-1185">Reference proteome</keyword>
<reference evidence="1 2" key="1">
    <citation type="submission" date="2018-11" db="EMBL/GenBank/DDBJ databases">
        <authorList>
            <consortium name="Pathogen Informatics"/>
        </authorList>
    </citation>
    <scope>NUCLEOTIDE SEQUENCE [LARGE SCALE GENOMIC DNA]</scope>
</reference>
<proteinExistence type="predicted"/>
<dbReference type="AlphaFoldDB" id="A0A3P7P756"/>
<accession>A0A3P7P756</accession>
<name>A0A3P7P756_DIBLA</name>
<dbReference type="EMBL" id="UYRU01064125">
    <property type="protein sequence ID" value="VDN15932.1"/>
    <property type="molecule type" value="Genomic_DNA"/>
</dbReference>